<dbReference type="FunFam" id="2.40.110.10:FF:000002">
    <property type="entry name" value="Acyl-CoA dehydrogenase fadE12"/>
    <property type="match status" value="1"/>
</dbReference>
<dbReference type="Gene3D" id="1.10.540.10">
    <property type="entry name" value="Acyl-CoA dehydrogenase/oxidase, N-terminal domain"/>
    <property type="match status" value="1"/>
</dbReference>
<reference evidence="10" key="1">
    <citation type="submission" date="2018-06" db="EMBL/GenBank/DDBJ databases">
        <authorList>
            <person name="Feng T."/>
            <person name="Jeon C.O."/>
        </authorList>
    </citation>
    <scope>NUCLEOTIDE SEQUENCE [LARGE SCALE GENOMIC DNA]</scope>
    <source>
        <strain evidence="10">S23</strain>
    </source>
</reference>
<dbReference type="Pfam" id="PF00441">
    <property type="entry name" value="Acyl-CoA_dh_1"/>
    <property type="match status" value="1"/>
</dbReference>
<dbReference type="GO" id="GO:0003995">
    <property type="term" value="F:acyl-CoA dehydrogenase activity"/>
    <property type="evidence" value="ECO:0007669"/>
    <property type="project" value="InterPro"/>
</dbReference>
<gene>
    <name evidence="9" type="ORF">DN412_34685</name>
</gene>
<dbReference type="InterPro" id="IPR009075">
    <property type="entry name" value="AcylCo_DH/oxidase_C"/>
</dbReference>
<dbReference type="Gene3D" id="2.40.110.10">
    <property type="entry name" value="Butyryl-CoA Dehydrogenase, subunit A, domain 2"/>
    <property type="match status" value="1"/>
</dbReference>
<organism evidence="9 10">
    <name type="scientific">Cupriavidus lacunae</name>
    <dbReference type="NCBI Taxonomy" id="2666307"/>
    <lineage>
        <taxon>Bacteria</taxon>
        <taxon>Pseudomonadati</taxon>
        <taxon>Pseudomonadota</taxon>
        <taxon>Betaproteobacteria</taxon>
        <taxon>Burkholderiales</taxon>
        <taxon>Burkholderiaceae</taxon>
        <taxon>Cupriavidus</taxon>
    </lineage>
</organism>
<protein>
    <submittedName>
        <fullName evidence="9">Acyl-CoA dehydrogenase</fullName>
    </submittedName>
</protein>
<dbReference type="PROSITE" id="PS00072">
    <property type="entry name" value="ACYL_COA_DH_1"/>
    <property type="match status" value="1"/>
</dbReference>
<dbReference type="PANTHER" id="PTHR43884">
    <property type="entry name" value="ACYL-COA DEHYDROGENASE"/>
    <property type="match status" value="1"/>
</dbReference>
<dbReference type="InterPro" id="IPR006091">
    <property type="entry name" value="Acyl-CoA_Oxase/DH_mid-dom"/>
</dbReference>
<feature type="domain" description="Acyl-CoA dehydrogenase/oxidase N-terminal" evidence="8">
    <location>
        <begin position="13"/>
        <end position="126"/>
    </location>
</feature>
<evidence type="ECO:0000256" key="5">
    <source>
        <dbReference type="ARBA" id="ARBA00023002"/>
    </source>
</evidence>
<proteinExistence type="inferred from homology"/>
<feature type="domain" description="Acyl-CoA dehydrogenase/oxidase C-terminal" evidence="6">
    <location>
        <begin position="238"/>
        <end position="386"/>
    </location>
</feature>
<dbReference type="Pfam" id="PF02771">
    <property type="entry name" value="Acyl-CoA_dh_N"/>
    <property type="match status" value="1"/>
</dbReference>
<dbReference type="PIRSF" id="PIRSF016578">
    <property type="entry name" value="HsaA"/>
    <property type="match status" value="1"/>
</dbReference>
<evidence type="ECO:0000259" key="6">
    <source>
        <dbReference type="Pfam" id="PF00441"/>
    </source>
</evidence>
<dbReference type="PANTHER" id="PTHR43884:SF12">
    <property type="entry name" value="ISOVALERYL-COA DEHYDROGENASE, MITOCHONDRIAL-RELATED"/>
    <property type="match status" value="1"/>
</dbReference>
<keyword evidence="3" id="KW-0285">Flavoprotein</keyword>
<dbReference type="InterPro" id="IPR037069">
    <property type="entry name" value="AcylCoA_DH/ox_N_sf"/>
</dbReference>
<evidence type="ECO:0000259" key="7">
    <source>
        <dbReference type="Pfam" id="PF02770"/>
    </source>
</evidence>
<dbReference type="InterPro" id="IPR036250">
    <property type="entry name" value="AcylCo_DH-like_C"/>
</dbReference>
<comment type="caution">
    <text evidence="9">The sequence shown here is derived from an EMBL/GenBank/DDBJ whole genome shotgun (WGS) entry which is preliminary data.</text>
</comment>
<evidence type="ECO:0000313" key="10">
    <source>
        <dbReference type="Proteomes" id="UP000255165"/>
    </source>
</evidence>
<evidence type="ECO:0000256" key="1">
    <source>
        <dbReference type="ARBA" id="ARBA00001974"/>
    </source>
</evidence>
<dbReference type="EMBL" id="QKWJ01000080">
    <property type="protein sequence ID" value="RDK05854.1"/>
    <property type="molecule type" value="Genomic_DNA"/>
</dbReference>
<dbReference type="InterPro" id="IPR013786">
    <property type="entry name" value="AcylCoA_DH/ox_N"/>
</dbReference>
<keyword evidence="10" id="KW-1185">Reference proteome</keyword>
<dbReference type="InterPro" id="IPR046373">
    <property type="entry name" value="Acyl-CoA_Oxase/DH_mid-dom_sf"/>
</dbReference>
<dbReference type="RefSeq" id="WP_115215708.1">
    <property type="nucleotide sequence ID" value="NZ_QKWJ01000080.1"/>
</dbReference>
<dbReference type="InterPro" id="IPR006089">
    <property type="entry name" value="Acyl-CoA_DH_CS"/>
</dbReference>
<comment type="similarity">
    <text evidence="2">Belongs to the acyl-CoA dehydrogenase family.</text>
</comment>
<name>A0A370NJT2_9BURK</name>
<dbReference type="AlphaFoldDB" id="A0A370NJT2"/>
<evidence type="ECO:0000313" key="9">
    <source>
        <dbReference type="EMBL" id="RDK05854.1"/>
    </source>
</evidence>
<sequence length="386" mass="42346">MSLFELNEPSILSDEHRLIRDQVRRLVDERILPYADEWEVSGTIPRQLFRDFGALGFLGMRHPVEYGGGGLGAMASVIFGEELGRSGYGGVASALTVHSDMSIAHIAHRGNHEQKQRWLIPACTGEKVGAVCVTEPNAGSDVASLKTRAERRGAGWVINGSKTFITNGVYGDIYVVAARTDPEAKGSRGISLFVVEKDTPGFRVGRKFEKHGWRASDTAELFFDDVQVGSDALLGEAGKGFYYIMSTFQNERLVAGAMATGQMLKAIEYTIDYVRDRQAFGKSLWEQPVVRNKLALMASKTFALRAMVYQAAQMVEEGKDVVREVSMIKAWGCETLQEVVHGCLQLNGGNGYIIGNPVERMARDARVLTIGGGATEVMLEEVAKRM</sequence>
<dbReference type="InterPro" id="IPR009100">
    <property type="entry name" value="AcylCoA_DH/oxidase_NM_dom_sf"/>
</dbReference>
<dbReference type="SUPFAM" id="SSF47203">
    <property type="entry name" value="Acyl-CoA dehydrogenase C-terminal domain-like"/>
    <property type="match status" value="1"/>
</dbReference>
<feature type="domain" description="Acyl-CoA oxidase/dehydrogenase middle" evidence="7">
    <location>
        <begin position="130"/>
        <end position="226"/>
    </location>
</feature>
<dbReference type="Gene3D" id="1.20.140.10">
    <property type="entry name" value="Butyryl-CoA Dehydrogenase, subunit A, domain 3"/>
    <property type="match status" value="1"/>
</dbReference>
<dbReference type="GO" id="GO:0050660">
    <property type="term" value="F:flavin adenine dinucleotide binding"/>
    <property type="evidence" value="ECO:0007669"/>
    <property type="project" value="InterPro"/>
</dbReference>
<evidence type="ECO:0000256" key="4">
    <source>
        <dbReference type="ARBA" id="ARBA00022827"/>
    </source>
</evidence>
<accession>A0A370NJT2</accession>
<comment type="cofactor">
    <cofactor evidence="1">
        <name>FAD</name>
        <dbReference type="ChEBI" id="CHEBI:57692"/>
    </cofactor>
</comment>
<keyword evidence="5" id="KW-0560">Oxidoreductase</keyword>
<evidence type="ECO:0000256" key="2">
    <source>
        <dbReference type="ARBA" id="ARBA00009347"/>
    </source>
</evidence>
<evidence type="ECO:0000259" key="8">
    <source>
        <dbReference type="Pfam" id="PF02771"/>
    </source>
</evidence>
<dbReference type="Pfam" id="PF02770">
    <property type="entry name" value="Acyl-CoA_dh_M"/>
    <property type="match status" value="1"/>
</dbReference>
<dbReference type="SUPFAM" id="SSF56645">
    <property type="entry name" value="Acyl-CoA dehydrogenase NM domain-like"/>
    <property type="match status" value="1"/>
</dbReference>
<keyword evidence="4" id="KW-0274">FAD</keyword>
<dbReference type="Proteomes" id="UP000255165">
    <property type="component" value="Unassembled WGS sequence"/>
</dbReference>
<evidence type="ECO:0000256" key="3">
    <source>
        <dbReference type="ARBA" id="ARBA00022630"/>
    </source>
</evidence>